<dbReference type="FunCoup" id="A0A0Q2MF71">
    <property type="interactions" value="61"/>
</dbReference>
<dbReference type="Proteomes" id="UP000051221">
    <property type="component" value="Unassembled WGS sequence"/>
</dbReference>
<keyword evidence="1" id="KW-0436">Ligase</keyword>
<dbReference type="GO" id="GO:0016874">
    <property type="term" value="F:ligase activity"/>
    <property type="evidence" value="ECO:0007669"/>
    <property type="project" value="UniProtKB-KW"/>
</dbReference>
<dbReference type="SUPFAM" id="SSF161187">
    <property type="entry name" value="YfgJ-like"/>
    <property type="match status" value="1"/>
</dbReference>
<dbReference type="InterPro" id="IPR029037">
    <property type="entry name" value="DUF1407/YfgJ-like_sf"/>
</dbReference>
<sequence>MTNSMHERNAMNNPCPTCQQPLVWDGQYHCTQCDEHFKKVGFCPDCGAELEKLQACGAANYFCHHCNELKSKSRVRFEFHKQDH</sequence>
<name>A0A0Q2MF71_VIBFU</name>
<accession>A0A0Q2MF71</accession>
<protein>
    <submittedName>
        <fullName evidence="1">DNA ligase</fullName>
    </submittedName>
</protein>
<dbReference type="AlphaFoldDB" id="A0A0Q2MF71"/>
<proteinExistence type="predicted"/>
<evidence type="ECO:0000313" key="1">
    <source>
        <dbReference type="EMBL" id="KQH86378.1"/>
    </source>
</evidence>
<dbReference type="InterPro" id="IPR010807">
    <property type="entry name" value="YfgJ-like"/>
</dbReference>
<keyword evidence="2" id="KW-1185">Reference proteome</keyword>
<dbReference type="Gene3D" id="2.10.290.10">
    <property type="entry name" value="YfgJ-like"/>
    <property type="match status" value="1"/>
</dbReference>
<reference evidence="1 2" key="1">
    <citation type="submission" date="2015-08" db="EMBL/GenBank/DDBJ databases">
        <title>Antibacterial properties of a collection of Vibrionaceae strains.</title>
        <authorList>
            <person name="Giubergia S."/>
        </authorList>
    </citation>
    <scope>NUCLEOTIDE SEQUENCE [LARGE SCALE GENOMIC DNA]</scope>
    <source>
        <strain evidence="1 2">S0821</strain>
    </source>
</reference>
<dbReference type="EMBL" id="LKHS01000007">
    <property type="protein sequence ID" value="KQH86378.1"/>
    <property type="molecule type" value="Genomic_DNA"/>
</dbReference>
<evidence type="ECO:0000313" key="2">
    <source>
        <dbReference type="Proteomes" id="UP000051221"/>
    </source>
</evidence>
<dbReference type="InParanoid" id="A0A0Q2MF71"/>
<dbReference type="Pfam" id="PF07191">
    <property type="entry name" value="Zn_ribbon_6"/>
    <property type="match status" value="1"/>
</dbReference>
<organism evidence="1 2">
    <name type="scientific">Vibrio furnissii</name>
    <dbReference type="NCBI Taxonomy" id="29494"/>
    <lineage>
        <taxon>Bacteria</taxon>
        <taxon>Pseudomonadati</taxon>
        <taxon>Pseudomonadota</taxon>
        <taxon>Gammaproteobacteria</taxon>
        <taxon>Vibrionales</taxon>
        <taxon>Vibrionaceae</taxon>
        <taxon>Vibrio</taxon>
    </lineage>
</organism>
<comment type="caution">
    <text evidence="1">The sequence shown here is derived from an EMBL/GenBank/DDBJ whole genome shotgun (WGS) entry which is preliminary data.</text>
</comment>
<gene>
    <name evidence="1" type="ORF">AMR76_09970</name>
</gene>